<name>B5EJ18_CITBB</name>
<dbReference type="Proteomes" id="UP000008825">
    <property type="component" value="Chromosome"/>
</dbReference>
<reference evidence="2 3" key="2">
    <citation type="journal article" date="2010" name="BMC Genomics">
        <title>The genome of Geobacter bemidjiensis, exemplar for the subsurface clade of Geobacter species that predominate in Fe(III)-reducing subsurface environments.</title>
        <authorList>
            <person name="Aklujkar M."/>
            <person name="Young N.D."/>
            <person name="Holmes D."/>
            <person name="Chavan M."/>
            <person name="Risso C."/>
            <person name="Kiss H.E."/>
            <person name="Han C.S."/>
            <person name="Land M.L."/>
            <person name="Lovley D.R."/>
        </authorList>
    </citation>
    <scope>NUCLEOTIDE SEQUENCE [LARGE SCALE GENOMIC DNA]</scope>
    <source>
        <strain evidence="3">ATCC BAA-1014 / DSM 16622 / JCM 12645 / Bem</strain>
    </source>
</reference>
<dbReference type="STRING" id="404380.Gbem_2970"/>
<dbReference type="HOGENOM" id="CLU_060504_0_0_7"/>
<dbReference type="InterPro" id="IPR058955">
    <property type="entry name" value="GAPS4b_N"/>
</dbReference>
<evidence type="ECO:0000313" key="3">
    <source>
        <dbReference type="Proteomes" id="UP000008825"/>
    </source>
</evidence>
<accession>B5EJ18</accession>
<proteinExistence type="predicted"/>
<reference evidence="2 3" key="1">
    <citation type="submission" date="2008-07" db="EMBL/GenBank/DDBJ databases">
        <title>Complete sequence of Geobacter bemidjiensis BEM.</title>
        <authorList>
            <consortium name="US DOE Joint Genome Institute"/>
            <person name="Lucas S."/>
            <person name="Copeland A."/>
            <person name="Lapidus A."/>
            <person name="Glavina del Rio T."/>
            <person name="Dalin E."/>
            <person name="Tice H."/>
            <person name="Bruce D."/>
            <person name="Goodwin L."/>
            <person name="Pitluck S."/>
            <person name="Kiss H."/>
            <person name="Brettin T."/>
            <person name="Detter J.C."/>
            <person name="Han C."/>
            <person name="Kuske C.R."/>
            <person name="Schmutz J."/>
            <person name="Larimer F."/>
            <person name="Land M."/>
            <person name="Hauser L."/>
            <person name="Kyrpides N."/>
            <person name="Lykidis A."/>
            <person name="Lovley D."/>
            <person name="Richardson P."/>
        </authorList>
    </citation>
    <scope>NUCLEOTIDE SEQUENCE [LARGE SCALE GENOMIC DNA]</scope>
    <source>
        <strain evidence="3">ATCC BAA-1014 / DSM 16622 / JCM 12645 / Bem</strain>
    </source>
</reference>
<sequence>MNQHPKDIDQFLPYGEMLRGYMEQSFVNKSDLKDLLRMKGVFIPGSEKQDTIPLLMSLLLSPDEFDYLRECQSTKEDNPKYVFQSLKWDCEQSLIEAVPDDLDFKKIIDLPFSNYSVVGKPNFVQIDNDPNHIVIKYNIERKDYSKNWASNKSTFPGSIELTRNTADNTVRIAIAHTSSETKQVAFATAKHLEKHFKSSGYVNDKSKIEKILFSDFTNSSRIGFLWSLTIDNTSDFFLFDDIVDLEFGPDPDLSLPEDIGWMEKKIERLKLNGKSLHNTFFVEDTKYHHFICLYRLDAKFKFDIKGFKGECIISVSFPDYSRCKDQNAEIEVNVKSLALDLMPKGINLYEIKKLMLKELESKKHEGYAKYTTVKCVA</sequence>
<organism evidence="2 3">
    <name type="scientific">Citrifermentans bemidjiense (strain ATCC BAA-1014 / DSM 16622 / JCM 12645 / Bem)</name>
    <name type="common">Geobacter bemidjiensis</name>
    <dbReference type="NCBI Taxonomy" id="404380"/>
    <lineage>
        <taxon>Bacteria</taxon>
        <taxon>Pseudomonadati</taxon>
        <taxon>Thermodesulfobacteriota</taxon>
        <taxon>Desulfuromonadia</taxon>
        <taxon>Geobacterales</taxon>
        <taxon>Geobacteraceae</taxon>
        <taxon>Citrifermentans</taxon>
    </lineage>
</organism>
<dbReference type="KEGG" id="gbm:Gbem_2970"/>
<gene>
    <name evidence="2" type="ordered locus">Gbem_2970</name>
</gene>
<dbReference type="EMBL" id="CP001124">
    <property type="protein sequence ID" value="ACH39973.1"/>
    <property type="molecule type" value="Genomic_DNA"/>
</dbReference>
<evidence type="ECO:0000259" key="1">
    <source>
        <dbReference type="Pfam" id="PF26110"/>
    </source>
</evidence>
<keyword evidence="3" id="KW-1185">Reference proteome</keyword>
<evidence type="ECO:0000313" key="2">
    <source>
        <dbReference type="EMBL" id="ACH39973.1"/>
    </source>
</evidence>
<dbReference type="RefSeq" id="WP_012531399.1">
    <property type="nucleotide sequence ID" value="NC_011146.1"/>
</dbReference>
<dbReference type="AlphaFoldDB" id="B5EJ18"/>
<dbReference type="Pfam" id="PF26110">
    <property type="entry name" value="GAPS4b_N"/>
    <property type="match status" value="1"/>
</dbReference>
<dbReference type="eggNOG" id="ENOG503077T">
    <property type="taxonomic scope" value="Bacteria"/>
</dbReference>
<dbReference type="OrthoDB" id="2680312at2"/>
<feature type="domain" description="GAPS4b N-terminal" evidence="1">
    <location>
        <begin position="16"/>
        <end position="78"/>
    </location>
</feature>
<protein>
    <recommendedName>
        <fullName evidence="1">GAPS4b N-terminal domain-containing protein</fullName>
    </recommendedName>
</protein>